<evidence type="ECO:0000259" key="1">
    <source>
        <dbReference type="Pfam" id="PF00561"/>
    </source>
</evidence>
<accession>A0A387BUP7</accession>
<organism evidence="3 4">
    <name type="scientific">Gryllotalpicola protaetiae</name>
    <dbReference type="NCBI Taxonomy" id="2419771"/>
    <lineage>
        <taxon>Bacteria</taxon>
        <taxon>Bacillati</taxon>
        <taxon>Actinomycetota</taxon>
        <taxon>Actinomycetes</taxon>
        <taxon>Micrococcales</taxon>
        <taxon>Microbacteriaceae</taxon>
        <taxon>Gryllotalpicola</taxon>
    </lineage>
</organism>
<dbReference type="Pfam" id="PF00561">
    <property type="entry name" value="Abhydrolase_1"/>
    <property type="match status" value="1"/>
</dbReference>
<dbReference type="InterPro" id="IPR036291">
    <property type="entry name" value="NAD(P)-bd_dom_sf"/>
</dbReference>
<dbReference type="OrthoDB" id="5241256at2"/>
<keyword evidence="3" id="KW-0378">Hydrolase</keyword>
<dbReference type="PANTHER" id="PTHR48079">
    <property type="entry name" value="PROTEIN YEEZ"/>
    <property type="match status" value="1"/>
</dbReference>
<dbReference type="KEGG" id="gry:D7I44_14470"/>
<keyword evidence="4" id="KW-1185">Reference proteome</keyword>
<dbReference type="RefSeq" id="WP_120790136.1">
    <property type="nucleotide sequence ID" value="NZ_CP032624.1"/>
</dbReference>
<dbReference type="Gene3D" id="3.40.50.1820">
    <property type="entry name" value="alpha/beta hydrolase"/>
    <property type="match status" value="1"/>
</dbReference>
<dbReference type="SUPFAM" id="SSF51735">
    <property type="entry name" value="NAD(P)-binding Rossmann-fold domains"/>
    <property type="match status" value="1"/>
</dbReference>
<dbReference type="AlphaFoldDB" id="A0A387BUP7"/>
<dbReference type="Proteomes" id="UP000275069">
    <property type="component" value="Chromosome"/>
</dbReference>
<evidence type="ECO:0000313" key="3">
    <source>
        <dbReference type="EMBL" id="AYG04607.1"/>
    </source>
</evidence>
<feature type="domain" description="Thioester reductase (TE)" evidence="2">
    <location>
        <begin position="14"/>
        <end position="238"/>
    </location>
</feature>
<evidence type="ECO:0000313" key="4">
    <source>
        <dbReference type="Proteomes" id="UP000275069"/>
    </source>
</evidence>
<dbReference type="InterPro" id="IPR013120">
    <property type="entry name" value="FAR_NAD-bd"/>
</dbReference>
<dbReference type="EMBL" id="CP032624">
    <property type="protein sequence ID" value="AYG04607.1"/>
    <property type="molecule type" value="Genomic_DNA"/>
</dbReference>
<proteinExistence type="predicted"/>
<dbReference type="GO" id="GO:0005737">
    <property type="term" value="C:cytoplasm"/>
    <property type="evidence" value="ECO:0007669"/>
    <property type="project" value="TreeGrafter"/>
</dbReference>
<dbReference type="InterPro" id="IPR029058">
    <property type="entry name" value="AB_hydrolase_fold"/>
</dbReference>
<name>A0A387BUP7_9MICO</name>
<evidence type="ECO:0000259" key="2">
    <source>
        <dbReference type="Pfam" id="PF07993"/>
    </source>
</evidence>
<dbReference type="GO" id="GO:0004029">
    <property type="term" value="F:aldehyde dehydrogenase (NAD+) activity"/>
    <property type="evidence" value="ECO:0007669"/>
    <property type="project" value="TreeGrafter"/>
</dbReference>
<dbReference type="InterPro" id="IPR000073">
    <property type="entry name" value="AB_hydrolase_1"/>
</dbReference>
<dbReference type="Gene3D" id="3.40.50.720">
    <property type="entry name" value="NAD(P)-binding Rossmann-like Domain"/>
    <property type="match status" value="1"/>
</dbReference>
<protein>
    <submittedName>
        <fullName evidence="3">Alpha/beta fold hydrolase</fullName>
    </submittedName>
</protein>
<gene>
    <name evidence="3" type="ORF">D7I44_14470</name>
</gene>
<dbReference type="SUPFAM" id="SSF53474">
    <property type="entry name" value="alpha/beta-Hydrolases"/>
    <property type="match status" value="1"/>
</dbReference>
<dbReference type="InterPro" id="IPR051783">
    <property type="entry name" value="NAD(P)-dependent_oxidoreduct"/>
</dbReference>
<dbReference type="Pfam" id="PF07993">
    <property type="entry name" value="NAD_binding_4"/>
    <property type="match status" value="1"/>
</dbReference>
<sequence>MNEPAPQRHALIFGATGLIGRHVILALDEADVRVTAASRSDSSERRLRDWLADHDRGENVEHVRVDFASDRLLLDDATQWAGITEIYSCAGAYRFGMGIDEARAANVHSVERIVDFAATLPAIRRVVHVSGYRVGGQEPAIERWDAERIRRVYSTLGAYEASKVESDAVFRTRAARMGVPWSVVNPSTVIGDSRSGETDQQLGLAANLEDLWHGRLPALPGSDATFVPVVTADYLAAFMALLPADDSTARKSYWILDDQTPALPALLSGIARHYGTKAPRLRIPAAVIKRLPQAVTRTDPETLSFLSRDRYPTGTAIAVARRHDLTMPPTEHSIDVWADYLAAHRFGAAPEPDRRFVTVGGVRTFELGRAHASTIVLPGLPVNADTWAAVVRLLPDARALDLPGLGMSAGDGSWDWSRWLEALLATSDQTHMVAHSIASAAALEAAAAAPQKVRRLTLVAPFFLQGSPEPILRVQPVVRALLKRAKPADIARRLTGDEKNAAALQSSVADLRRPGTAARVAGLLARSSDPRWRGHLRELLRNYRGSVHIVVGADDPLTSEAIDDLAPLGHVTVSEIAHAGHHPQVTHPVKVADLISSFLPSNEFGLDQASAK</sequence>
<feature type="domain" description="AB hydrolase-1" evidence="1">
    <location>
        <begin position="375"/>
        <end position="588"/>
    </location>
</feature>
<dbReference type="PANTHER" id="PTHR48079:SF6">
    <property type="entry name" value="NAD(P)-BINDING DOMAIN-CONTAINING PROTEIN-RELATED"/>
    <property type="match status" value="1"/>
</dbReference>
<dbReference type="GO" id="GO:0016787">
    <property type="term" value="F:hydrolase activity"/>
    <property type="evidence" value="ECO:0007669"/>
    <property type="project" value="UniProtKB-KW"/>
</dbReference>
<reference evidence="3 4" key="1">
    <citation type="submission" date="2018-09" db="EMBL/GenBank/DDBJ databases">
        <title>Genome sequencing of strain 2DFW10M-5.</title>
        <authorList>
            <person name="Heo J."/>
            <person name="Kim S.-J."/>
            <person name="Kwon S.-W."/>
        </authorList>
    </citation>
    <scope>NUCLEOTIDE SEQUENCE [LARGE SCALE GENOMIC DNA]</scope>
    <source>
        <strain evidence="3 4">2DFW10M-5</strain>
    </source>
</reference>